<keyword evidence="1" id="KW-1133">Transmembrane helix</keyword>
<proteinExistence type="predicted"/>
<evidence type="ECO:0000313" key="3">
    <source>
        <dbReference type="Proteomes" id="UP000789833"/>
    </source>
</evidence>
<organism evidence="2 3">
    <name type="scientific">Sutcliffiella rhizosphaerae</name>
    <dbReference type="NCBI Taxonomy" id="2880967"/>
    <lineage>
        <taxon>Bacteria</taxon>
        <taxon>Bacillati</taxon>
        <taxon>Bacillota</taxon>
        <taxon>Bacilli</taxon>
        <taxon>Bacillales</taxon>
        <taxon>Bacillaceae</taxon>
        <taxon>Sutcliffiella</taxon>
    </lineage>
</organism>
<evidence type="ECO:0000313" key="2">
    <source>
        <dbReference type="EMBL" id="CAG9621258.1"/>
    </source>
</evidence>
<name>A0ABN8ADL4_9BACI</name>
<dbReference type="SUPFAM" id="SSF51445">
    <property type="entry name" value="(Trans)glycosidases"/>
    <property type="match status" value="1"/>
</dbReference>
<dbReference type="Gene3D" id="3.20.20.80">
    <property type="entry name" value="Glycosidases"/>
    <property type="match status" value="1"/>
</dbReference>
<evidence type="ECO:0008006" key="4">
    <source>
        <dbReference type="Google" id="ProtNLM"/>
    </source>
</evidence>
<keyword evidence="1" id="KW-0472">Membrane</keyword>
<evidence type="ECO:0000256" key="1">
    <source>
        <dbReference type="SAM" id="Phobius"/>
    </source>
</evidence>
<accession>A0ABN8ADL4</accession>
<reference evidence="2 3" key="1">
    <citation type="submission" date="2021-10" db="EMBL/GenBank/DDBJ databases">
        <authorList>
            <person name="Criscuolo A."/>
        </authorList>
    </citation>
    <scope>NUCLEOTIDE SEQUENCE [LARGE SCALE GENOMIC DNA]</scope>
    <source>
        <strain evidence="3">CIP 111883</strain>
    </source>
</reference>
<feature type="transmembrane region" description="Helical" evidence="1">
    <location>
        <begin position="7"/>
        <end position="26"/>
    </location>
</feature>
<dbReference type="RefSeq" id="WP_317987060.1">
    <property type="nucleotide sequence ID" value="NZ_CAKJTJ010000009.1"/>
</dbReference>
<sequence>MKSIVKIGIFCLLLGVVASPFVLWFLTPSTKMGILIIDKTVPDQTYREHLGLTWALNHLKIKKDDGTNYQLHEDYVGYHPAADGSHTIKGYPEGEKHDFIYVADGYGVYSEDLTTGNPEGERSELIYGGMTLEDVTYIKQQLYEHGSTLIGEFNTFGSPTPDDVKESFYEMYNLTWTGWIGRYFEDLSNEEVPVWAKKNYENQYNNEWSFTGKGVVFVDDTDKIVVLEVEEMEESSVRFTFTEKGQDVFDSHEEALYQYWFDVIIPKDDTEVLASFSLSLTKEAEAKLEENDIPAVFPAVIHHQNATFESYYFAGDFADQSDLPSLYQAYGLPTWKKWQASKNTAEAFYWRIYHPMLKTVLMKEKSEHIAKEAPQPVVSSDGNSRLAGMVGSTYLQVNKDGEWEDFLIKGVNMGIAKPGTWPGETAITKEEYSRWFQYIGDMNANAIRIYTIHPPSFYEALAEYNKLAKNPIYLFHGVWLNEEVFLETADAFDQENVEEFQKEIRKTVDLIHGNADIKEQPGHASGKYTADVSSYVLGWVLGVEWDPDVVLNTNEKHEGIPEYTGEYIYTEQAEPFETWLAEMMEYTISYELENYQWQRPMSFTNWVTTDLLTHSDEPSEKEDMVSVNPNLIHAQDTFESGIFASYHIYPYYPDFLNFEERYVNYVDHRGEKNNYAGYLQHMKEVHEMPLLVAEFGIPASRGKTHHNVYGWNQGGNTEKEQGAYITHLFEDIVEEEMAGGLIFSWQDEWFKRTWNTMDFDNPNQRPHWKNVQTNEQMFGLLTFDPGTEPIITIDGRKGDWEKLSSGSVYNPSSIITGMQVAHDEGYLYVKMDAPIEDNEYKILFNILENQGQATVPSTSNYQTEGIDFVLEVNGEDNSRLLVDSYYDTFYYMYAHQLQMIETHDYANTKNNGTFHPIRLTLNKELEIGGTRKVIPFESYETGILRHGNADPNAENADSLADFFLNKEEQFIEIRIPWALLNIKDPSHLEAMGDVWSEGGLENSEFIDGIRIGAIAVSDGEVIDSLPAMVGDTAKSADYYLYQWQKWEQPTYHERLKESYFMIQELFELLKVR</sequence>
<gene>
    <name evidence="2" type="ORF">BACCIP111883_02030</name>
</gene>
<dbReference type="Proteomes" id="UP000789833">
    <property type="component" value="Unassembled WGS sequence"/>
</dbReference>
<protein>
    <recommendedName>
        <fullName evidence="4">Family 2 glycosyl transferase</fullName>
    </recommendedName>
</protein>
<comment type="caution">
    <text evidence="2">The sequence shown here is derived from an EMBL/GenBank/DDBJ whole genome shotgun (WGS) entry which is preliminary data.</text>
</comment>
<keyword evidence="1" id="KW-0812">Transmembrane</keyword>
<keyword evidence="3" id="KW-1185">Reference proteome</keyword>
<dbReference type="InterPro" id="IPR017853">
    <property type="entry name" value="GH"/>
</dbReference>
<dbReference type="EMBL" id="CAKJTJ010000009">
    <property type="protein sequence ID" value="CAG9621258.1"/>
    <property type="molecule type" value="Genomic_DNA"/>
</dbReference>